<dbReference type="InterPro" id="IPR039245">
    <property type="entry name" value="TYSND1/DEG15"/>
</dbReference>
<protein>
    <submittedName>
        <fullName evidence="2">Trypsin</fullName>
    </submittedName>
</protein>
<evidence type="ECO:0000313" key="3">
    <source>
        <dbReference type="Proteomes" id="UP000051574"/>
    </source>
</evidence>
<sequence length="407" mass="44888">INQVNPYISKPAKVIAIYRSSCIKKQLSTYFYDWLIDEDDKTKQLKEIFSIFFILAKNSEGYQLDIDDFVQSLRKVINAFPDYPIKVGDKIVIEGTPFGSRHFLRSQSKGIVSNIFGTDDCFVLTDTPTSPGCEGSPIYLKSKKLSSSPVGIVMASLSWWRGEWIGLTLGVTFPALFSDTIPKFQHFKIAFNKSLEHQINNVLYHGLVQIVSGTSWGSGVLLDKENGIIITNSHVIESSSPTILWYDVEINSKIIYKSAENEVYDIAVLAADIIALKKTKMAAVKISRDDILKGETVFAAGFPLFSHATKPKPTLTKGCISHISQGMIKTTCSVLPGSSGGAILRKNGELIGIIACNTRLDDKISAVPRVNMAIPIANIIVPILTYIKTKDPTVLGKLKVDDLPIRK</sequence>
<dbReference type="GO" id="GO:0016485">
    <property type="term" value="P:protein processing"/>
    <property type="evidence" value="ECO:0007669"/>
    <property type="project" value="InterPro"/>
</dbReference>
<feature type="non-terminal residue" evidence="2">
    <location>
        <position position="1"/>
    </location>
</feature>
<keyword evidence="3" id="KW-1185">Reference proteome</keyword>
<dbReference type="OrthoDB" id="17845at2759"/>
<dbReference type="GO" id="GO:0031998">
    <property type="term" value="P:regulation of fatty acid beta-oxidation"/>
    <property type="evidence" value="ECO:0007669"/>
    <property type="project" value="TreeGrafter"/>
</dbReference>
<feature type="non-terminal residue" evidence="2">
    <location>
        <position position="407"/>
    </location>
</feature>
<dbReference type="GO" id="GO:0005777">
    <property type="term" value="C:peroxisome"/>
    <property type="evidence" value="ECO:0007669"/>
    <property type="project" value="InterPro"/>
</dbReference>
<dbReference type="Proteomes" id="UP000051574">
    <property type="component" value="Unassembled WGS sequence"/>
</dbReference>
<dbReference type="PANTHER" id="PTHR21004:SF0">
    <property type="entry name" value="PEROXISOMAL LEADER PEPTIDE-PROCESSING PROTEASE"/>
    <property type="match status" value="1"/>
</dbReference>
<name>A0A0T6BCR6_9SCAR</name>
<dbReference type="GO" id="GO:0004252">
    <property type="term" value="F:serine-type endopeptidase activity"/>
    <property type="evidence" value="ECO:0007669"/>
    <property type="project" value="InterPro"/>
</dbReference>
<comment type="similarity">
    <text evidence="1">Belongs to the peptidase S1C family.</text>
</comment>
<accession>A0A0T6BCR6</accession>
<dbReference type="Pfam" id="PF13365">
    <property type="entry name" value="Trypsin_2"/>
    <property type="match status" value="1"/>
</dbReference>
<dbReference type="Gene3D" id="2.40.10.10">
    <property type="entry name" value="Trypsin-like serine proteases"/>
    <property type="match status" value="3"/>
</dbReference>
<dbReference type="SUPFAM" id="SSF50494">
    <property type="entry name" value="Trypsin-like serine proteases"/>
    <property type="match status" value="2"/>
</dbReference>
<dbReference type="InterPro" id="IPR009003">
    <property type="entry name" value="Peptidase_S1_PA"/>
</dbReference>
<reference evidence="2 3" key="1">
    <citation type="submission" date="2015-09" db="EMBL/GenBank/DDBJ databases">
        <title>Draft genome of the scarab beetle Oryctes borbonicus.</title>
        <authorList>
            <person name="Meyer J.M."/>
            <person name="Markov G.V."/>
            <person name="Baskaran P."/>
            <person name="Herrmann M."/>
            <person name="Sommer R.J."/>
            <person name="Roedelsperger C."/>
        </authorList>
    </citation>
    <scope>NUCLEOTIDE SEQUENCE [LARGE SCALE GENOMIC DNA]</scope>
    <source>
        <strain evidence="2">OB123</strain>
        <tissue evidence="2">Whole animal</tissue>
    </source>
</reference>
<evidence type="ECO:0000256" key="1">
    <source>
        <dbReference type="ARBA" id="ARBA00010541"/>
    </source>
</evidence>
<organism evidence="2 3">
    <name type="scientific">Oryctes borbonicus</name>
    <dbReference type="NCBI Taxonomy" id="1629725"/>
    <lineage>
        <taxon>Eukaryota</taxon>
        <taxon>Metazoa</taxon>
        <taxon>Ecdysozoa</taxon>
        <taxon>Arthropoda</taxon>
        <taxon>Hexapoda</taxon>
        <taxon>Insecta</taxon>
        <taxon>Pterygota</taxon>
        <taxon>Neoptera</taxon>
        <taxon>Endopterygota</taxon>
        <taxon>Coleoptera</taxon>
        <taxon>Polyphaga</taxon>
        <taxon>Scarabaeiformia</taxon>
        <taxon>Scarabaeidae</taxon>
        <taxon>Dynastinae</taxon>
        <taxon>Oryctes</taxon>
    </lineage>
</organism>
<dbReference type="EMBL" id="LJIG01001817">
    <property type="protein sequence ID" value="KRT85123.1"/>
    <property type="molecule type" value="Genomic_DNA"/>
</dbReference>
<comment type="caution">
    <text evidence="2">The sequence shown here is derived from an EMBL/GenBank/DDBJ whole genome shotgun (WGS) entry which is preliminary data.</text>
</comment>
<proteinExistence type="inferred from homology"/>
<dbReference type="AlphaFoldDB" id="A0A0T6BCR6"/>
<evidence type="ECO:0000313" key="2">
    <source>
        <dbReference type="EMBL" id="KRT85123.1"/>
    </source>
</evidence>
<dbReference type="PANTHER" id="PTHR21004">
    <property type="entry name" value="SERINE PROTEASE-RELATED"/>
    <property type="match status" value="1"/>
</dbReference>
<dbReference type="InterPro" id="IPR043504">
    <property type="entry name" value="Peptidase_S1_PA_chymotrypsin"/>
</dbReference>
<dbReference type="PRINTS" id="PR00834">
    <property type="entry name" value="PROTEASES2C"/>
</dbReference>
<dbReference type="InterPro" id="IPR001940">
    <property type="entry name" value="Peptidase_S1C"/>
</dbReference>
<gene>
    <name evidence="2" type="ORF">AMK59_1972</name>
</gene>